<dbReference type="InterPro" id="IPR014001">
    <property type="entry name" value="Helicase_ATP-bd"/>
</dbReference>
<dbReference type="InterPro" id="IPR011545">
    <property type="entry name" value="DEAD/DEAH_box_helicase_dom"/>
</dbReference>
<dbReference type="InterPro" id="IPR027417">
    <property type="entry name" value="P-loop_NTPase"/>
</dbReference>
<dbReference type="Pfam" id="PF00270">
    <property type="entry name" value="DEAD"/>
    <property type="match status" value="1"/>
</dbReference>
<keyword evidence="6" id="KW-0347">Helicase</keyword>
<evidence type="ECO:0000259" key="5">
    <source>
        <dbReference type="PROSITE" id="PS51194"/>
    </source>
</evidence>
<accession>A0ABT8Q1T7</accession>
<feature type="compositionally biased region" description="Low complexity" evidence="3">
    <location>
        <begin position="2132"/>
        <end position="2143"/>
    </location>
</feature>
<dbReference type="PROSITE" id="PS51192">
    <property type="entry name" value="HELICASE_ATP_BIND_1"/>
    <property type="match status" value="1"/>
</dbReference>
<dbReference type="Pfam" id="PF00271">
    <property type="entry name" value="Helicase_C"/>
    <property type="match status" value="1"/>
</dbReference>
<evidence type="ECO:0000313" key="6">
    <source>
        <dbReference type="EMBL" id="MDN8619292.1"/>
    </source>
</evidence>
<dbReference type="Pfam" id="PF09369">
    <property type="entry name" value="MZB"/>
    <property type="match status" value="1"/>
</dbReference>
<dbReference type="SMART" id="SM00487">
    <property type="entry name" value="DEXDc"/>
    <property type="match status" value="1"/>
</dbReference>
<feature type="compositionally biased region" description="Basic and acidic residues" evidence="3">
    <location>
        <begin position="1830"/>
        <end position="1843"/>
    </location>
</feature>
<evidence type="ECO:0000256" key="1">
    <source>
        <dbReference type="ARBA" id="ARBA00022741"/>
    </source>
</evidence>
<reference evidence="6" key="1">
    <citation type="submission" date="2023-07" db="EMBL/GenBank/DDBJ databases">
        <title>Insights into the diversity of cutaneous corynebacteria.</title>
        <authorList>
            <person name="Bruggemann H."/>
            <person name="Poehlein A."/>
        </authorList>
    </citation>
    <scope>NUCLEOTIDE SEQUENCE</scope>
    <source>
        <strain evidence="6">P7_F1</strain>
    </source>
</reference>
<proteinExistence type="predicted"/>
<evidence type="ECO:0000313" key="7">
    <source>
        <dbReference type="Proteomes" id="UP001174347"/>
    </source>
</evidence>
<dbReference type="InterPro" id="IPR001650">
    <property type="entry name" value="Helicase_C-like"/>
</dbReference>
<feature type="region of interest" description="Disordered" evidence="3">
    <location>
        <begin position="286"/>
        <end position="316"/>
    </location>
</feature>
<protein>
    <submittedName>
        <fullName evidence="6">DEAD/DEAH box helicase</fullName>
    </submittedName>
</protein>
<dbReference type="PANTHER" id="PTHR47957:SF3">
    <property type="entry name" value="ATP-DEPENDENT HELICASE HRQ1"/>
    <property type="match status" value="1"/>
</dbReference>
<organism evidence="6 7">
    <name type="scientific">Corynebacterium kefirresidentii</name>
    <dbReference type="NCBI Taxonomy" id="1979527"/>
    <lineage>
        <taxon>Bacteria</taxon>
        <taxon>Bacillati</taxon>
        <taxon>Actinomycetota</taxon>
        <taxon>Actinomycetes</taxon>
        <taxon>Mycobacteriales</taxon>
        <taxon>Corynebacteriaceae</taxon>
        <taxon>Corynebacterium</taxon>
    </lineage>
</organism>
<dbReference type="GO" id="GO:0004386">
    <property type="term" value="F:helicase activity"/>
    <property type="evidence" value="ECO:0007669"/>
    <property type="project" value="UniProtKB-KW"/>
</dbReference>
<dbReference type="PROSITE" id="PS51194">
    <property type="entry name" value="HELICASE_CTER"/>
    <property type="match status" value="1"/>
</dbReference>
<dbReference type="PANTHER" id="PTHR47957">
    <property type="entry name" value="ATP-DEPENDENT HELICASE HRQ1"/>
    <property type="match status" value="1"/>
</dbReference>
<comment type="caution">
    <text evidence="6">The sequence shown here is derived from an EMBL/GenBank/DDBJ whole genome shotgun (WGS) entry which is preliminary data.</text>
</comment>
<dbReference type="EMBL" id="JAUKFM010000001">
    <property type="protein sequence ID" value="MDN8619292.1"/>
    <property type="molecule type" value="Genomic_DNA"/>
</dbReference>
<keyword evidence="6" id="KW-0378">Hydrolase</keyword>
<feature type="region of interest" description="Disordered" evidence="3">
    <location>
        <begin position="1821"/>
        <end position="1843"/>
    </location>
</feature>
<dbReference type="SUPFAM" id="SSF52540">
    <property type="entry name" value="P-loop containing nucleoside triphosphate hydrolases"/>
    <property type="match status" value="2"/>
</dbReference>
<evidence type="ECO:0000256" key="3">
    <source>
        <dbReference type="SAM" id="MobiDB-lite"/>
    </source>
</evidence>
<evidence type="ECO:0000256" key="2">
    <source>
        <dbReference type="ARBA" id="ARBA00022840"/>
    </source>
</evidence>
<sequence length="2254" mass="244555">MPSLIPTYASMHIVDGLSEYLTTTFSLAEDLTSQQLREFLNDPKGGMFYGPYVRTRLPYAPAQSWEGILGWLPSGFKPYRHQAEAFSRLVSFDRTTGETRRPSPTLVVTGTGSGKTESFLYPILDHCRRSTGSGIKALILYPMNALAADQERRLAKLLHTEAELAGVTAGIYTGEVVSGGRRKASKDGLISDRSVLRDTPPDILLTNYKMLDQLLLREQDREMWEKSAQSLQYLVLDEFHTYDAAQGTDVAMLLRRLGLMLKKYQPEGFLSSEDAARPLGKVTPVATSATLGDKNAESGAGPSGGSDNADSTASPAPHSDMLSFAYTVFGEKMPADAVVGETLMTVEEWQATVAPLVAKLRDVSSNEGDNAHEVSATSSDSGMVDGLPPFTPTPSVEVMHKVVDEVAAEVSAAVATAGNSAVVGDEEADESSAAVASTSFNEAVYTAMSQHVFQTGPDLAASVAGMAGNELVCAILREAATPVPLEHEEAGVPGTDIHSVESLVERVFPASILRKRRELAVEFLSMTLAFMAHLRAELGDALGWDGKKLPGVELHLWVREISRIDRAVAAESRDSVFRWSDDGGLGSPVGQSASDGPNAWLPAIYCRHCGRSGWMLAEQPGGDTYVTAPQEIRRIAISAPERQRPLIDATSEVAQGVLRAEDENSRVAWLNLDLPGLTPEKPEAEVMAESPVVPVLVYTGDNAEERAKTQKCPSCGEDDAIRFLGSSVATLLSVALSNLFGMDDLDSGEKKTLVFADSVQDAAHRAGYVQSRARAFALRARIWRAVRSCSDASSETADSSSEVVLDSSPGVWLSSVAEQMVAHACSESDPAVQARALYELLPPQLKESPRFGAVWEKDASAADRRRALSALQSRLGLDLALQFGDRVDLPRSLVTTGTLTVAVDVDDAVLLSAARSVAGTLATDAELVAWARGVVEYMRIAGGIAHPWLKEYLRQDCNPWLLNRREARAKGIPAFVRGGAPKFPRAGAALKGALGKRDNNATMPLDSQKGWYARWTKAALGASTSTAFDAANQVAELFKQLEFEEVVSSVPTATGGRVYALSPDAIIVREEAEPALLECPVCHLRVGVDATARASMDGVACFTLFCTGHFAQVGVEDNYYQRLYRTTNTRTVVAEEHTGLVPTPRRKELEDEFKRPFAEQSASAPNVLVATPTLEMGIDIGDLSTVMLSSMPHTVASYVQRVGRAGRLTGNSLIVALVRGRGRALTTLEHPLETIAGSVTAPAAYLSARDIMHRQFVAYLIDSTDIYAEVEQLRTARDVFTHASYSVVDALMDLEPNVVEAALERFSTTVAEHASAGVVEELRQWCLPGKDGAVAGMVEDLKGARERWGATQQLLLGRLEVLRKREAELKSRVETTAVEDEELKNQYDATVASQRFVRKQLADHADEYWISALERFGLLPNFTLLDDAVEFNLAVSSFNEEVQKFETETYSYSRGVSSALTELAPGNTFYVQGVGAVVDSVELGEHHSALTQWRLCPECSYSEATGAVLSSDEEVAVAAPRVGACPECGAKGFADRKQLVDVVEMTKVYATVDAARSAINDITDDRTSLRFQTQLSFDVPEGGRGKAWYLSDSGFGMEYLPHVEMRWLNLGRQGGGMPLTFAAVDREAPLFRVCERCGHLDSEVGANRWQDHAPWCEYRDQAEEHSISFALGRSLGTQAVLVHLPALVGMVESTTLPSLVAALKLGFKEYLGGNPDHLDVEPVRVDSDGSPVDMLLIHDTVPGGTGYLAQFTQPAHVRQMLLVAYRRLASCHCADEVRQCCPSCLLPFARSSQIPQTSREAAVVALRKILTDDLHIPTDSNPAEYSWEGHLTEERPERSEQSKLEQRFVEQLRADLRELDASVVESMNGNHAQWTISFEGSRHTWVMEEQKQIGGTIPDFVFSTRDNAIRDIAVYLDGAAFHASVAHNRVKDDFDKRNGLYEQGYLPWSLTWQDIDTRQATSRNEPVNAPTWAYPQLRAAMAKQYTASLDLLTRVDHDPMTLLLNLLTKPQEKWDTLSKTALLEASFGGTQVPGGFEKTHLGTVVTGVGDNRRSLRFDAANVSTDLTAWRMFLGLSNFVYLDRTLAQVQVIESFVEDALESEILPETTPTGDSAGTKGTSTGSGASLGFGTGSAEEATGAATADAAADITPGWHEALEDFKDEPEVHAALQAMASAGLPEPDAESIGGEVSGIPVVAQWPQHKVLLLFAEDVEDLRADFEAEGFSVFGADFGSDPGSSEPHAVPDPLTAALRAF</sequence>
<dbReference type="RefSeq" id="WP_301732029.1">
    <property type="nucleotide sequence ID" value="NZ_JAUKFL010000005.1"/>
</dbReference>
<keyword evidence="1" id="KW-0547">Nucleotide-binding</keyword>
<dbReference type="Proteomes" id="UP001174347">
    <property type="component" value="Unassembled WGS sequence"/>
</dbReference>
<feature type="domain" description="Helicase ATP-binding" evidence="4">
    <location>
        <begin position="96"/>
        <end position="297"/>
    </location>
</feature>
<feature type="region of interest" description="Disordered" evidence="3">
    <location>
        <begin position="2102"/>
        <end position="2143"/>
    </location>
</feature>
<dbReference type="SMART" id="SM00490">
    <property type="entry name" value="HELICc"/>
    <property type="match status" value="1"/>
</dbReference>
<feature type="region of interest" description="Disordered" evidence="3">
    <location>
        <begin position="366"/>
        <end position="385"/>
    </location>
</feature>
<keyword evidence="2" id="KW-0067">ATP-binding</keyword>
<dbReference type="InterPro" id="IPR018973">
    <property type="entry name" value="MZB"/>
</dbReference>
<keyword evidence="7" id="KW-1185">Reference proteome</keyword>
<feature type="compositionally biased region" description="Polar residues" evidence="3">
    <location>
        <begin position="305"/>
        <end position="314"/>
    </location>
</feature>
<dbReference type="Gene3D" id="3.40.50.300">
    <property type="entry name" value="P-loop containing nucleotide triphosphate hydrolases"/>
    <property type="match status" value="2"/>
</dbReference>
<feature type="domain" description="Helicase C-terminal" evidence="5">
    <location>
        <begin position="1062"/>
        <end position="1252"/>
    </location>
</feature>
<evidence type="ECO:0000259" key="4">
    <source>
        <dbReference type="PROSITE" id="PS51192"/>
    </source>
</evidence>
<name>A0ABT8Q1T7_9CORY</name>
<gene>
    <name evidence="6" type="ORF">Q0N36_01645</name>
</gene>
<feature type="compositionally biased region" description="Low complexity" evidence="3">
    <location>
        <begin position="2110"/>
        <end position="2124"/>
    </location>
</feature>